<name>A0A8S9J9D3_BRACR</name>
<organism evidence="3 4">
    <name type="scientific">Brassica cretica</name>
    <name type="common">Mustard</name>
    <dbReference type="NCBI Taxonomy" id="69181"/>
    <lineage>
        <taxon>Eukaryota</taxon>
        <taxon>Viridiplantae</taxon>
        <taxon>Streptophyta</taxon>
        <taxon>Embryophyta</taxon>
        <taxon>Tracheophyta</taxon>
        <taxon>Spermatophyta</taxon>
        <taxon>Magnoliopsida</taxon>
        <taxon>eudicotyledons</taxon>
        <taxon>Gunneridae</taxon>
        <taxon>Pentapetalae</taxon>
        <taxon>rosids</taxon>
        <taxon>malvids</taxon>
        <taxon>Brassicales</taxon>
        <taxon>Brassicaceae</taxon>
        <taxon>Brassiceae</taxon>
        <taxon>Brassica</taxon>
    </lineage>
</organism>
<dbReference type="GO" id="GO:0005085">
    <property type="term" value="F:guanyl-nucleotide exchange factor activity"/>
    <property type="evidence" value="ECO:0007669"/>
    <property type="project" value="UniProtKB-UniRule"/>
</dbReference>
<dbReference type="Gene3D" id="1.20.58.2010">
    <property type="entry name" value="PRONE domain, subdomain 1"/>
    <property type="match status" value="1"/>
</dbReference>
<dbReference type="Proteomes" id="UP000712281">
    <property type="component" value="Unassembled WGS sequence"/>
</dbReference>
<dbReference type="EMBL" id="QGKW02001660">
    <property type="protein sequence ID" value="KAF2578409.1"/>
    <property type="molecule type" value="Genomic_DNA"/>
</dbReference>
<gene>
    <name evidence="3" type="ORF">F2Q68_00005776</name>
</gene>
<protein>
    <recommendedName>
        <fullName evidence="2">PRONE domain-containing protein</fullName>
    </recommendedName>
</protein>
<feature type="domain" description="PRONE" evidence="2">
    <location>
        <begin position="1"/>
        <end position="87"/>
    </location>
</feature>
<evidence type="ECO:0000259" key="2">
    <source>
        <dbReference type="PROSITE" id="PS51334"/>
    </source>
</evidence>
<sequence length="87" mass="9793">MSVDGERVSTNHIVTLRSRPMLTLGEQRLCSIVIVSNIVRYMQDSVNKDVIKAMLESCSRVLQGLAFNTVAWNDSVIFVDKSMRCSE</sequence>
<evidence type="ECO:0000313" key="3">
    <source>
        <dbReference type="EMBL" id="KAF2578409.1"/>
    </source>
</evidence>
<dbReference type="PROSITE" id="PS51334">
    <property type="entry name" value="PRONE"/>
    <property type="match status" value="1"/>
</dbReference>
<evidence type="ECO:0000313" key="4">
    <source>
        <dbReference type="Proteomes" id="UP000712281"/>
    </source>
</evidence>
<reference evidence="3" key="1">
    <citation type="submission" date="2019-12" db="EMBL/GenBank/DDBJ databases">
        <title>Genome sequencing and annotation of Brassica cretica.</title>
        <authorList>
            <person name="Studholme D.J."/>
            <person name="Sarris P.F."/>
        </authorList>
    </citation>
    <scope>NUCLEOTIDE SEQUENCE</scope>
    <source>
        <strain evidence="3">PFS-001/15</strain>
        <tissue evidence="3">Leaf</tissue>
    </source>
</reference>
<comment type="caution">
    <text evidence="3">The sequence shown here is derived from an EMBL/GenBank/DDBJ whole genome shotgun (WGS) entry which is preliminary data.</text>
</comment>
<accession>A0A8S9J9D3</accession>
<proteinExistence type="predicted"/>
<dbReference type="InterPro" id="IPR005512">
    <property type="entry name" value="PRONE_dom"/>
</dbReference>
<dbReference type="Pfam" id="PF03759">
    <property type="entry name" value="PRONE"/>
    <property type="match status" value="1"/>
</dbReference>
<evidence type="ECO:0000256" key="1">
    <source>
        <dbReference type="PROSITE-ProRule" id="PRU00663"/>
    </source>
</evidence>
<dbReference type="AlphaFoldDB" id="A0A8S9J9D3"/>
<keyword evidence="1" id="KW-0344">Guanine-nucleotide releasing factor</keyword>